<proteinExistence type="predicted"/>
<keyword evidence="2" id="KW-1185">Reference proteome</keyword>
<protein>
    <recommendedName>
        <fullName evidence="3">Metallothionein</fullName>
    </recommendedName>
</protein>
<gene>
    <name evidence="1" type="ORF">HQN87_08215</name>
</gene>
<organism evidence="1 2">
    <name type="scientific">Paenibacillus tritici</name>
    <dbReference type="NCBI Taxonomy" id="1873425"/>
    <lineage>
        <taxon>Bacteria</taxon>
        <taxon>Bacillati</taxon>
        <taxon>Bacillota</taxon>
        <taxon>Bacilli</taxon>
        <taxon>Bacillales</taxon>
        <taxon>Paenibacillaceae</taxon>
        <taxon>Paenibacillus</taxon>
    </lineage>
</organism>
<dbReference type="RefSeq" id="WP_173130510.1">
    <property type="nucleotide sequence ID" value="NZ_JABMKX010000004.1"/>
</dbReference>
<evidence type="ECO:0000313" key="2">
    <source>
        <dbReference type="Proteomes" id="UP000711047"/>
    </source>
</evidence>
<sequence>MSKVTGPLEVIDYCANPKCQAEIMFGQRVLKHGKDLYCGNNCLCEGIGAVVIKAEDSPKHENDPTD</sequence>
<evidence type="ECO:0008006" key="3">
    <source>
        <dbReference type="Google" id="ProtNLM"/>
    </source>
</evidence>
<dbReference type="Proteomes" id="UP000711047">
    <property type="component" value="Unassembled WGS sequence"/>
</dbReference>
<comment type="caution">
    <text evidence="1">The sequence shown here is derived from an EMBL/GenBank/DDBJ whole genome shotgun (WGS) entry which is preliminary data.</text>
</comment>
<reference evidence="1 2" key="1">
    <citation type="submission" date="2020-05" db="EMBL/GenBank/DDBJ databases">
        <title>Paenibacillus glebae, sp. nov., Paenibacillus humi sp. nov., Paenibacillus pedi sp. nov., Paenibacillus terrestris sp. nov. and Paenibacillus terricola sp. nov., isolated from a forest top soil sample.</title>
        <authorList>
            <person name="Qi S."/>
            <person name="Carlier A."/>
            <person name="Cnockaert M."/>
            <person name="Vandamme P."/>
        </authorList>
    </citation>
    <scope>NUCLEOTIDE SEQUENCE [LARGE SCALE GENOMIC DNA]</scope>
    <source>
        <strain evidence="1 2">LMG 29502</strain>
    </source>
</reference>
<dbReference type="EMBL" id="JABMKX010000004">
    <property type="protein sequence ID" value="NQX45314.1"/>
    <property type="molecule type" value="Genomic_DNA"/>
</dbReference>
<accession>A0ABX2DNV7</accession>
<evidence type="ECO:0000313" key="1">
    <source>
        <dbReference type="EMBL" id="NQX45314.1"/>
    </source>
</evidence>
<name>A0ABX2DNV7_9BACL</name>